<dbReference type="CDD" id="cd07034">
    <property type="entry name" value="TPP_PYR_PFOR_IOR-alpha_like"/>
    <property type="match status" value="1"/>
</dbReference>
<comment type="caution">
    <text evidence="3">The sequence shown here is derived from an EMBL/GenBank/DDBJ whole genome shotgun (WGS) entry which is preliminary data.</text>
</comment>
<dbReference type="GO" id="GO:0016491">
    <property type="term" value="F:oxidoreductase activity"/>
    <property type="evidence" value="ECO:0007669"/>
    <property type="project" value="UniProtKB-KW"/>
</dbReference>
<name>X1H6X2_9ZZZZ</name>
<dbReference type="SUPFAM" id="SSF52518">
    <property type="entry name" value="Thiamin diphosphate-binding fold (THDP-binding)"/>
    <property type="match status" value="1"/>
</dbReference>
<organism evidence="3">
    <name type="scientific">marine sediment metagenome</name>
    <dbReference type="NCBI Taxonomy" id="412755"/>
    <lineage>
        <taxon>unclassified sequences</taxon>
        <taxon>metagenomes</taxon>
        <taxon>ecological metagenomes</taxon>
    </lineage>
</organism>
<feature type="non-terminal residue" evidence="3">
    <location>
        <position position="275"/>
    </location>
</feature>
<dbReference type="GO" id="GO:0006979">
    <property type="term" value="P:response to oxidative stress"/>
    <property type="evidence" value="ECO:0007669"/>
    <property type="project" value="TreeGrafter"/>
</dbReference>
<dbReference type="EMBL" id="BARU01024743">
    <property type="protein sequence ID" value="GAH52830.1"/>
    <property type="molecule type" value="Genomic_DNA"/>
</dbReference>
<reference evidence="3" key="1">
    <citation type="journal article" date="2014" name="Front. Microbiol.">
        <title>High frequency of phylogenetically diverse reductive dehalogenase-homologous genes in deep subseafloor sedimentary metagenomes.</title>
        <authorList>
            <person name="Kawai M."/>
            <person name="Futagami T."/>
            <person name="Toyoda A."/>
            <person name="Takaki Y."/>
            <person name="Nishi S."/>
            <person name="Hori S."/>
            <person name="Arai W."/>
            <person name="Tsubouchi T."/>
            <person name="Morono Y."/>
            <person name="Uchiyama I."/>
            <person name="Ito T."/>
            <person name="Fujiyama A."/>
            <person name="Inagaki F."/>
            <person name="Takami H."/>
        </authorList>
    </citation>
    <scope>NUCLEOTIDE SEQUENCE</scope>
    <source>
        <strain evidence="3">Expedition CK06-06</strain>
    </source>
</reference>
<feature type="domain" description="Pyruvate flavodoxin/ferredoxin oxidoreductase pyrimidine binding" evidence="2">
    <location>
        <begin position="5"/>
        <end position="173"/>
    </location>
</feature>
<dbReference type="PANTHER" id="PTHR32154">
    <property type="entry name" value="PYRUVATE-FLAVODOXIN OXIDOREDUCTASE-RELATED"/>
    <property type="match status" value="1"/>
</dbReference>
<evidence type="ECO:0000259" key="2">
    <source>
        <dbReference type="Pfam" id="PF01855"/>
    </source>
</evidence>
<dbReference type="PANTHER" id="PTHR32154:SF29">
    <property type="entry name" value="BLR6743 PROTEIN"/>
    <property type="match status" value="1"/>
</dbReference>
<dbReference type="FunFam" id="3.40.50.970:FF:000022">
    <property type="entry name" value="2-oxoglutarate ferredoxin oxidoreductase alpha subunit"/>
    <property type="match status" value="1"/>
</dbReference>
<evidence type="ECO:0000313" key="3">
    <source>
        <dbReference type="EMBL" id="GAH52830.1"/>
    </source>
</evidence>
<sequence length="275" mass="30828">AAALGAIYGGVQFVSWYPITPATSVPQSLQDYLPMLRKDPVEKDKNTFAVVQAEDELAAIGMAIGAGWSGLRAMTATSGPGLSLMAEYAGLAYFAEVPIVVWDVQRVGPSTGLPTRTAQCDLTFTYFLGHGDTQQIILLPGSINECFEFGWRAFDIAEQMQAPVFVLSDLDFGMNQWMAHPYEYPDEPMNRGKVLWEQDLEEIQGEWARYRDIDGDGIPYRTVPGNRHRKAPYFARGTGHNEMARYSEDPVDYVKLLKRLKQKFYTARKYVPPPV</sequence>
<accession>X1H6X2</accession>
<protein>
    <recommendedName>
        <fullName evidence="2">Pyruvate flavodoxin/ferredoxin oxidoreductase pyrimidine binding domain-containing protein</fullName>
    </recommendedName>
</protein>
<feature type="non-terminal residue" evidence="3">
    <location>
        <position position="1"/>
    </location>
</feature>
<dbReference type="InterPro" id="IPR050722">
    <property type="entry name" value="Pyruvate:ferred/Flavod_OxRd"/>
</dbReference>
<keyword evidence="1" id="KW-0560">Oxidoreductase</keyword>
<proteinExistence type="predicted"/>
<dbReference type="Pfam" id="PF01855">
    <property type="entry name" value="POR_N"/>
    <property type="match status" value="1"/>
</dbReference>
<evidence type="ECO:0000256" key="1">
    <source>
        <dbReference type="ARBA" id="ARBA00023002"/>
    </source>
</evidence>
<dbReference type="Gene3D" id="3.40.50.970">
    <property type="match status" value="1"/>
</dbReference>
<gene>
    <name evidence="3" type="ORF">S03H2_39968</name>
</gene>
<dbReference type="InterPro" id="IPR002880">
    <property type="entry name" value="Pyrv_Fd/Flavodoxin_OxRdtase_N"/>
</dbReference>
<dbReference type="InterPro" id="IPR029061">
    <property type="entry name" value="THDP-binding"/>
</dbReference>
<dbReference type="AlphaFoldDB" id="X1H6X2"/>